<dbReference type="EMBL" id="JADBED010000001">
    <property type="protein sequence ID" value="MBE1525050.1"/>
    <property type="molecule type" value="Genomic_DNA"/>
</dbReference>
<sequence>MTETASTTASTTPSTIPSTASAASSFPYIDDSVRPQDDLQKHVNGEWLKTAEIPADMDAYGSFHELREKAEADVREILEQAAARADDGAGTNGTVLPEADLTGGEATDPAIVSRIGAFYAAFMDAGAAERRGLSPIEPMLAELDAVGSVEELVRLSSAWQRQGVDGIFVAGAMRDAGDPTRMLWHIMQSGLGLPDESYYREEKLADILSAYQDYLVHILQISGVEDAEQAAAAVVGLESSIAEHHWDKVTTRDAQKRYNLVTETESRALMPLLREAFAGWGLEPRHTEQLVLAQPDALPGMQTVLMERPLETWKLWLRVQLIRWAAPLLHGELVEQNFDFYSKKLSGAQQLKERWKRGVALTNANLGEDVAQIYVARHYPEQARAAMDDLIAALIEAYRQSISALSWMGEDTKARALEKLDAFTPMVGFPSRWIDYSSVEVDSDDAVGNVRRAAEFEWRRDIAKLDDGPDPEEWHMTPQTVNAYYSPLENVICFPAAILQPPFFSAERDMAQNFGAIGAVIGHELGHGFDDQGSRYGADGSLQNWWTEADREAFEERTKKLVDQYSALSPSQAPEHTVNGELTLGENIGDLGGLGIAHKAYRLWLDQQGIEAPELEGYTADQRFFFAWAQAWRNLTRPERAVTLISIDPHAPAEFRASQVVKNLDAFHAAFGTQPGDGMYLPEQERVTIW</sequence>
<evidence type="ECO:0000256" key="3">
    <source>
        <dbReference type="ARBA" id="ARBA00022670"/>
    </source>
</evidence>
<comment type="similarity">
    <text evidence="2">Belongs to the peptidase M13 family.</text>
</comment>
<comment type="cofactor">
    <cofactor evidence="1">
        <name>Zn(2+)</name>
        <dbReference type="ChEBI" id="CHEBI:29105"/>
    </cofactor>
</comment>
<dbReference type="CDD" id="cd08662">
    <property type="entry name" value="M13"/>
    <property type="match status" value="1"/>
</dbReference>
<feature type="domain" description="Peptidase M13 N-terminal" evidence="10">
    <location>
        <begin position="35"/>
        <end position="430"/>
    </location>
</feature>
<evidence type="ECO:0000313" key="11">
    <source>
        <dbReference type="EMBL" id="MBE1525050.1"/>
    </source>
</evidence>
<evidence type="ECO:0000256" key="2">
    <source>
        <dbReference type="ARBA" id="ARBA00007357"/>
    </source>
</evidence>
<keyword evidence="12" id="KW-1185">Reference proteome</keyword>
<keyword evidence="6" id="KW-0862">Zinc</keyword>
<comment type="caution">
    <text evidence="11">The sequence shown here is derived from an EMBL/GenBank/DDBJ whole genome shotgun (WGS) entry which is preliminary data.</text>
</comment>
<dbReference type="PANTHER" id="PTHR11733">
    <property type="entry name" value="ZINC METALLOPROTEASE FAMILY M13 NEPRILYSIN-RELATED"/>
    <property type="match status" value="1"/>
</dbReference>
<evidence type="ECO:0000313" key="12">
    <source>
        <dbReference type="Proteomes" id="UP000643525"/>
    </source>
</evidence>
<evidence type="ECO:0000256" key="6">
    <source>
        <dbReference type="ARBA" id="ARBA00022833"/>
    </source>
</evidence>
<keyword evidence="5 11" id="KW-0378">Hydrolase</keyword>
<evidence type="ECO:0000256" key="5">
    <source>
        <dbReference type="ARBA" id="ARBA00022801"/>
    </source>
</evidence>
<feature type="region of interest" description="Disordered" evidence="8">
    <location>
        <begin position="1"/>
        <end position="23"/>
    </location>
</feature>
<dbReference type="EC" id="3.4.24.-" evidence="11"/>
<dbReference type="GO" id="GO:0016787">
    <property type="term" value="F:hydrolase activity"/>
    <property type="evidence" value="ECO:0007669"/>
    <property type="project" value="UniProtKB-KW"/>
</dbReference>
<dbReference type="InterPro" id="IPR008753">
    <property type="entry name" value="Peptidase_M13_N"/>
</dbReference>
<proteinExistence type="inferred from homology"/>
<feature type="domain" description="Peptidase M13 C-terminal" evidence="9">
    <location>
        <begin position="482"/>
        <end position="687"/>
    </location>
</feature>
<dbReference type="Gene3D" id="3.40.390.10">
    <property type="entry name" value="Collagenase (Catalytic Domain)"/>
    <property type="match status" value="1"/>
</dbReference>
<protein>
    <submittedName>
        <fullName evidence="11">Endopeptidase</fullName>
        <ecNumber evidence="11">3.4.24.-</ecNumber>
    </submittedName>
</protein>
<evidence type="ECO:0000259" key="9">
    <source>
        <dbReference type="Pfam" id="PF01431"/>
    </source>
</evidence>
<dbReference type="PROSITE" id="PS51885">
    <property type="entry name" value="NEPRILYSIN"/>
    <property type="match status" value="1"/>
</dbReference>
<evidence type="ECO:0000256" key="8">
    <source>
        <dbReference type="SAM" id="MobiDB-lite"/>
    </source>
</evidence>
<reference evidence="11 12" key="1">
    <citation type="submission" date="2020-10" db="EMBL/GenBank/DDBJ databases">
        <title>Sequencing the genomes of 1000 actinobacteria strains.</title>
        <authorList>
            <person name="Klenk H.-P."/>
        </authorList>
    </citation>
    <scope>NUCLEOTIDE SEQUENCE [LARGE SCALE GENOMIC DNA]</scope>
    <source>
        <strain evidence="11 12">DSM 15666</strain>
    </source>
</reference>
<feature type="region of interest" description="Disordered" evidence="8">
    <location>
        <begin position="83"/>
        <end position="103"/>
    </location>
</feature>
<dbReference type="Gene3D" id="1.10.1380.10">
    <property type="entry name" value="Neutral endopeptidase , domain2"/>
    <property type="match status" value="1"/>
</dbReference>
<dbReference type="SUPFAM" id="SSF55486">
    <property type="entry name" value="Metalloproteases ('zincins'), catalytic domain"/>
    <property type="match status" value="1"/>
</dbReference>
<keyword evidence="7" id="KW-0482">Metalloprotease</keyword>
<dbReference type="InterPro" id="IPR042089">
    <property type="entry name" value="Peptidase_M13_dom_2"/>
</dbReference>
<dbReference type="InterPro" id="IPR018497">
    <property type="entry name" value="Peptidase_M13_C"/>
</dbReference>
<evidence type="ECO:0000256" key="4">
    <source>
        <dbReference type="ARBA" id="ARBA00022723"/>
    </source>
</evidence>
<accession>A0ABR9JGI8</accession>
<dbReference type="RefSeq" id="WP_192595968.1">
    <property type="nucleotide sequence ID" value="NZ_BAAALJ010000013.1"/>
</dbReference>
<dbReference type="InterPro" id="IPR000718">
    <property type="entry name" value="Peptidase_M13"/>
</dbReference>
<dbReference type="Proteomes" id="UP000643525">
    <property type="component" value="Unassembled WGS sequence"/>
</dbReference>
<evidence type="ECO:0000256" key="1">
    <source>
        <dbReference type="ARBA" id="ARBA00001947"/>
    </source>
</evidence>
<evidence type="ECO:0000259" key="10">
    <source>
        <dbReference type="Pfam" id="PF05649"/>
    </source>
</evidence>
<dbReference type="Pfam" id="PF01431">
    <property type="entry name" value="Peptidase_M13"/>
    <property type="match status" value="1"/>
</dbReference>
<dbReference type="Pfam" id="PF05649">
    <property type="entry name" value="Peptidase_M13_N"/>
    <property type="match status" value="1"/>
</dbReference>
<dbReference type="PRINTS" id="PR00786">
    <property type="entry name" value="NEPRILYSIN"/>
</dbReference>
<gene>
    <name evidence="11" type="ORF">H4W27_002168</name>
</gene>
<keyword evidence="3" id="KW-0645">Protease</keyword>
<organism evidence="11 12">
    <name type="scientific">Nesterenkonia lutea</name>
    <dbReference type="NCBI Taxonomy" id="272919"/>
    <lineage>
        <taxon>Bacteria</taxon>
        <taxon>Bacillati</taxon>
        <taxon>Actinomycetota</taxon>
        <taxon>Actinomycetes</taxon>
        <taxon>Micrococcales</taxon>
        <taxon>Micrococcaceae</taxon>
        <taxon>Nesterenkonia</taxon>
    </lineage>
</organism>
<keyword evidence="4" id="KW-0479">Metal-binding</keyword>
<dbReference type="InterPro" id="IPR024079">
    <property type="entry name" value="MetalloPept_cat_dom_sf"/>
</dbReference>
<evidence type="ECO:0000256" key="7">
    <source>
        <dbReference type="ARBA" id="ARBA00023049"/>
    </source>
</evidence>
<dbReference type="PANTHER" id="PTHR11733:SF167">
    <property type="entry name" value="FI17812P1-RELATED"/>
    <property type="match status" value="1"/>
</dbReference>
<name>A0ABR9JGI8_9MICC</name>